<accession>A0A427B818</accession>
<feature type="compositionally biased region" description="Basic and acidic residues" evidence="1">
    <location>
        <begin position="1"/>
        <end position="31"/>
    </location>
</feature>
<feature type="region of interest" description="Disordered" evidence="1">
    <location>
        <begin position="1"/>
        <end position="34"/>
    </location>
</feature>
<organism evidence="2 3">
    <name type="scientific">Ensete ventricosum</name>
    <name type="common">Abyssinian banana</name>
    <name type="synonym">Musa ensete</name>
    <dbReference type="NCBI Taxonomy" id="4639"/>
    <lineage>
        <taxon>Eukaryota</taxon>
        <taxon>Viridiplantae</taxon>
        <taxon>Streptophyta</taxon>
        <taxon>Embryophyta</taxon>
        <taxon>Tracheophyta</taxon>
        <taxon>Spermatophyta</taxon>
        <taxon>Magnoliopsida</taxon>
        <taxon>Liliopsida</taxon>
        <taxon>Zingiberales</taxon>
        <taxon>Musaceae</taxon>
        <taxon>Ensete</taxon>
    </lineage>
</organism>
<proteinExistence type="predicted"/>
<protein>
    <submittedName>
        <fullName evidence="2">Uncharacterized protein</fullName>
    </submittedName>
</protein>
<feature type="region of interest" description="Disordered" evidence="1">
    <location>
        <begin position="77"/>
        <end position="123"/>
    </location>
</feature>
<evidence type="ECO:0000313" key="2">
    <source>
        <dbReference type="EMBL" id="RRT84566.1"/>
    </source>
</evidence>
<evidence type="ECO:0000256" key="1">
    <source>
        <dbReference type="SAM" id="MobiDB-lite"/>
    </source>
</evidence>
<name>A0A427B818_ENSVE</name>
<comment type="caution">
    <text evidence="2">The sequence shown here is derived from an EMBL/GenBank/DDBJ whole genome shotgun (WGS) entry which is preliminary data.</text>
</comment>
<reference evidence="2 3" key="1">
    <citation type="journal article" date="2014" name="Agronomy (Basel)">
        <title>A Draft Genome Sequence for Ensete ventricosum, the Drought-Tolerant Tree Against Hunger.</title>
        <authorList>
            <person name="Harrison J."/>
            <person name="Moore K.A."/>
            <person name="Paszkiewicz K."/>
            <person name="Jones T."/>
            <person name="Grant M."/>
            <person name="Ambacheew D."/>
            <person name="Muzemil S."/>
            <person name="Studholme D.J."/>
        </authorList>
    </citation>
    <scope>NUCLEOTIDE SEQUENCE [LARGE SCALE GENOMIC DNA]</scope>
</reference>
<sequence>MLRTGQESRFRPQRERERKRERERETETERRGNRKKRAIRFRCSLVVSSAAELEFHSVELHLRIFLVTLGASSSCSAAPLRDAGHGSREDSVVPRNSPFPFPALSSIRRGQRKHRQGTPPLTGEQRVVARLHPVRDRIQVFMKAHLSF</sequence>
<dbReference type="Proteomes" id="UP000287651">
    <property type="component" value="Unassembled WGS sequence"/>
</dbReference>
<evidence type="ECO:0000313" key="3">
    <source>
        <dbReference type="Proteomes" id="UP000287651"/>
    </source>
</evidence>
<feature type="compositionally biased region" description="Basic and acidic residues" evidence="1">
    <location>
        <begin position="82"/>
        <end position="92"/>
    </location>
</feature>
<dbReference type="EMBL" id="AMZH03000279">
    <property type="protein sequence ID" value="RRT84566.1"/>
    <property type="molecule type" value="Genomic_DNA"/>
</dbReference>
<dbReference type="AlphaFoldDB" id="A0A427B818"/>
<gene>
    <name evidence="2" type="ORF">B296_00005395</name>
</gene>